<dbReference type="EMBL" id="CP146369">
    <property type="protein sequence ID" value="WWT53506.1"/>
    <property type="molecule type" value="Genomic_DNA"/>
</dbReference>
<proteinExistence type="inferred from homology"/>
<keyword evidence="3" id="KW-0731">Sigma factor</keyword>
<dbReference type="PANTHER" id="PTHR43133">
    <property type="entry name" value="RNA POLYMERASE ECF-TYPE SIGMA FACTO"/>
    <property type="match status" value="1"/>
</dbReference>
<comment type="similarity">
    <text evidence="1">Belongs to the sigma-70 factor family. ECF subfamily.</text>
</comment>
<organism evidence="7 8">
    <name type="scientific">Brevundimonas olei</name>
    <dbReference type="NCBI Taxonomy" id="657642"/>
    <lineage>
        <taxon>Bacteria</taxon>
        <taxon>Pseudomonadati</taxon>
        <taxon>Pseudomonadota</taxon>
        <taxon>Alphaproteobacteria</taxon>
        <taxon>Caulobacterales</taxon>
        <taxon>Caulobacteraceae</taxon>
        <taxon>Brevundimonas</taxon>
    </lineage>
</organism>
<dbReference type="InterPro" id="IPR014284">
    <property type="entry name" value="RNA_pol_sigma-70_dom"/>
</dbReference>
<dbReference type="NCBIfam" id="TIGR02937">
    <property type="entry name" value="sigma70-ECF"/>
    <property type="match status" value="1"/>
</dbReference>
<dbReference type="Pfam" id="PF04542">
    <property type="entry name" value="Sigma70_r2"/>
    <property type="match status" value="1"/>
</dbReference>
<accession>A0ABZ2I799</accession>
<dbReference type="InterPro" id="IPR007627">
    <property type="entry name" value="RNA_pol_sigma70_r2"/>
</dbReference>
<keyword evidence="4" id="KW-0804">Transcription</keyword>
<dbReference type="RefSeq" id="WP_338575295.1">
    <property type="nucleotide sequence ID" value="NZ_CP146369.1"/>
</dbReference>
<name>A0ABZ2I799_9CAUL</name>
<feature type="domain" description="RNA polymerase sigma-70 region 2" evidence="5">
    <location>
        <begin position="19"/>
        <end position="82"/>
    </location>
</feature>
<dbReference type="Pfam" id="PF08281">
    <property type="entry name" value="Sigma70_r4_2"/>
    <property type="match status" value="1"/>
</dbReference>
<evidence type="ECO:0000256" key="4">
    <source>
        <dbReference type="ARBA" id="ARBA00023163"/>
    </source>
</evidence>
<evidence type="ECO:0000259" key="6">
    <source>
        <dbReference type="Pfam" id="PF08281"/>
    </source>
</evidence>
<keyword evidence="8" id="KW-1185">Reference proteome</keyword>
<feature type="domain" description="RNA polymerase sigma factor 70 region 4 type 2" evidence="6">
    <location>
        <begin position="107"/>
        <end position="158"/>
    </location>
</feature>
<dbReference type="InterPro" id="IPR036388">
    <property type="entry name" value="WH-like_DNA-bd_sf"/>
</dbReference>
<gene>
    <name evidence="7" type="ORF">V8J38_09535</name>
</gene>
<protein>
    <submittedName>
        <fullName evidence="7">RNA polymerase sigma factor</fullName>
    </submittedName>
</protein>
<evidence type="ECO:0000256" key="1">
    <source>
        <dbReference type="ARBA" id="ARBA00010641"/>
    </source>
</evidence>
<dbReference type="InterPro" id="IPR013249">
    <property type="entry name" value="RNA_pol_sigma70_r4_t2"/>
</dbReference>
<sequence length="164" mass="18687">MSDQSRRMEGEGGGELSILYRENERWLARSLERRFGDQDIEDLAQETWLRLASAVSFSDVRHPKAFLLRIATNLASTRRRRRELALRAEAGAAVRDCIDADQTDRVMLIQIVLGLPESLRDVFLLSRIDGLTNAQIADRLGISPKTVEWRMTRALAHCAAQLRR</sequence>
<dbReference type="SUPFAM" id="SSF88659">
    <property type="entry name" value="Sigma3 and sigma4 domains of RNA polymerase sigma factors"/>
    <property type="match status" value="1"/>
</dbReference>
<dbReference type="SUPFAM" id="SSF88946">
    <property type="entry name" value="Sigma2 domain of RNA polymerase sigma factors"/>
    <property type="match status" value="1"/>
</dbReference>
<evidence type="ECO:0000256" key="3">
    <source>
        <dbReference type="ARBA" id="ARBA00023082"/>
    </source>
</evidence>
<evidence type="ECO:0000313" key="7">
    <source>
        <dbReference type="EMBL" id="WWT53506.1"/>
    </source>
</evidence>
<dbReference type="Proteomes" id="UP001363460">
    <property type="component" value="Chromosome"/>
</dbReference>
<dbReference type="Gene3D" id="1.10.1740.10">
    <property type="match status" value="1"/>
</dbReference>
<dbReference type="InterPro" id="IPR013325">
    <property type="entry name" value="RNA_pol_sigma_r2"/>
</dbReference>
<dbReference type="CDD" id="cd06171">
    <property type="entry name" value="Sigma70_r4"/>
    <property type="match status" value="1"/>
</dbReference>
<dbReference type="InterPro" id="IPR013324">
    <property type="entry name" value="RNA_pol_sigma_r3/r4-like"/>
</dbReference>
<dbReference type="Gene3D" id="1.10.10.10">
    <property type="entry name" value="Winged helix-like DNA-binding domain superfamily/Winged helix DNA-binding domain"/>
    <property type="match status" value="1"/>
</dbReference>
<evidence type="ECO:0000256" key="2">
    <source>
        <dbReference type="ARBA" id="ARBA00023015"/>
    </source>
</evidence>
<dbReference type="PANTHER" id="PTHR43133:SF63">
    <property type="entry name" value="RNA POLYMERASE SIGMA FACTOR FECI-RELATED"/>
    <property type="match status" value="1"/>
</dbReference>
<reference evidence="7 8" key="1">
    <citation type="submission" date="2024-02" db="EMBL/GenBank/DDBJ databases">
        <title>Distribution and functional of Brevundimonas-related endobacteria within Verticillium dahliae.</title>
        <authorList>
            <person name="Zeng H."/>
        </authorList>
    </citation>
    <scope>NUCLEOTIDE SEQUENCE [LARGE SCALE GENOMIC DNA]</scope>
    <source>
        <strain evidence="7 8">TRM 44200</strain>
    </source>
</reference>
<keyword evidence="2" id="KW-0805">Transcription regulation</keyword>
<dbReference type="InterPro" id="IPR039425">
    <property type="entry name" value="RNA_pol_sigma-70-like"/>
</dbReference>
<evidence type="ECO:0000313" key="8">
    <source>
        <dbReference type="Proteomes" id="UP001363460"/>
    </source>
</evidence>
<evidence type="ECO:0000259" key="5">
    <source>
        <dbReference type="Pfam" id="PF04542"/>
    </source>
</evidence>